<accession>A0A1Y2ILU1</accession>
<dbReference type="Pfam" id="PF13489">
    <property type="entry name" value="Methyltransf_23"/>
    <property type="match status" value="1"/>
</dbReference>
<protein>
    <submittedName>
        <fullName evidence="2">S-adenosyl-L-methionine-dependent methyltransferase</fullName>
    </submittedName>
</protein>
<keyword evidence="1 2" id="KW-0808">Transferase</keyword>
<keyword evidence="2" id="KW-0489">Methyltransferase</keyword>
<dbReference type="GO" id="GO:0008168">
    <property type="term" value="F:methyltransferase activity"/>
    <property type="evidence" value="ECO:0007669"/>
    <property type="project" value="UniProtKB-KW"/>
</dbReference>
<organism evidence="2 3">
    <name type="scientific">Trametes coccinea (strain BRFM310)</name>
    <name type="common">Pycnoporus coccineus</name>
    <dbReference type="NCBI Taxonomy" id="1353009"/>
    <lineage>
        <taxon>Eukaryota</taxon>
        <taxon>Fungi</taxon>
        <taxon>Dikarya</taxon>
        <taxon>Basidiomycota</taxon>
        <taxon>Agaricomycotina</taxon>
        <taxon>Agaricomycetes</taxon>
        <taxon>Polyporales</taxon>
        <taxon>Polyporaceae</taxon>
        <taxon>Trametes</taxon>
    </lineage>
</organism>
<sequence length="241" mass="26614">MPEITAHHSAPTDPGHDYVEANKAYFDEHAEKLEQEHPHAREVSIKCVDGMRSNFPALFDRERTEAMDFACGTGLFSLAYRPYVKHILGVDISQGSVDVYNRRAAEQGLSQEMEAVCATLKGEPGELGDAKFDLITCSASFHHMPSIDNATRTLTHFLKPGGSLLVADIKAASDGKELVPEEYRKMVPHTHGLTEEQMRVAFEGAGLVDFELREMSPIKMGPTGQDIVWFIARGVKPVESS</sequence>
<dbReference type="CDD" id="cd02440">
    <property type="entry name" value="AdoMet_MTases"/>
    <property type="match status" value="1"/>
</dbReference>
<dbReference type="AlphaFoldDB" id="A0A1Y2ILU1"/>
<dbReference type="STRING" id="1353009.A0A1Y2ILU1"/>
<dbReference type="OrthoDB" id="3647at2759"/>
<evidence type="ECO:0000313" key="2">
    <source>
        <dbReference type="EMBL" id="OSD02115.1"/>
    </source>
</evidence>
<keyword evidence="3" id="KW-1185">Reference proteome</keyword>
<dbReference type="GO" id="GO:0032259">
    <property type="term" value="P:methylation"/>
    <property type="evidence" value="ECO:0007669"/>
    <property type="project" value="UniProtKB-KW"/>
</dbReference>
<dbReference type="PANTHER" id="PTHR43861">
    <property type="entry name" value="TRANS-ACONITATE 2-METHYLTRANSFERASE-RELATED"/>
    <property type="match status" value="1"/>
</dbReference>
<dbReference type="EMBL" id="KZ084107">
    <property type="protein sequence ID" value="OSD02115.1"/>
    <property type="molecule type" value="Genomic_DNA"/>
</dbReference>
<reference evidence="2 3" key="1">
    <citation type="journal article" date="2015" name="Biotechnol. Biofuels">
        <title>Enhanced degradation of softwood versus hardwood by the white-rot fungus Pycnoporus coccineus.</title>
        <authorList>
            <person name="Couturier M."/>
            <person name="Navarro D."/>
            <person name="Chevret D."/>
            <person name="Henrissat B."/>
            <person name="Piumi F."/>
            <person name="Ruiz-Duenas F.J."/>
            <person name="Martinez A.T."/>
            <person name="Grigoriev I.V."/>
            <person name="Riley R."/>
            <person name="Lipzen A."/>
            <person name="Berrin J.G."/>
            <person name="Master E.R."/>
            <person name="Rosso M.N."/>
        </authorList>
    </citation>
    <scope>NUCLEOTIDE SEQUENCE [LARGE SCALE GENOMIC DNA]</scope>
    <source>
        <strain evidence="2 3">BRFM310</strain>
    </source>
</reference>
<evidence type="ECO:0000256" key="1">
    <source>
        <dbReference type="ARBA" id="ARBA00022679"/>
    </source>
</evidence>
<proteinExistence type="predicted"/>
<dbReference type="InterPro" id="IPR029063">
    <property type="entry name" value="SAM-dependent_MTases_sf"/>
</dbReference>
<dbReference type="Gene3D" id="3.40.50.150">
    <property type="entry name" value="Vaccinia Virus protein VP39"/>
    <property type="match status" value="1"/>
</dbReference>
<name>A0A1Y2ILU1_TRAC3</name>
<evidence type="ECO:0000313" key="3">
    <source>
        <dbReference type="Proteomes" id="UP000193067"/>
    </source>
</evidence>
<dbReference type="PANTHER" id="PTHR43861:SF3">
    <property type="entry name" value="PUTATIVE (AFU_ORTHOLOGUE AFUA_2G14390)-RELATED"/>
    <property type="match status" value="1"/>
</dbReference>
<gene>
    <name evidence="2" type="ORF">PYCCODRAFT_1435791</name>
</gene>
<dbReference type="SUPFAM" id="SSF53335">
    <property type="entry name" value="S-adenosyl-L-methionine-dependent methyltransferases"/>
    <property type="match status" value="1"/>
</dbReference>
<dbReference type="Proteomes" id="UP000193067">
    <property type="component" value="Unassembled WGS sequence"/>
</dbReference>